<dbReference type="Proteomes" id="UP000435112">
    <property type="component" value="Unassembled WGS sequence"/>
</dbReference>
<accession>A0A6A4C9D5</accession>
<evidence type="ECO:0000313" key="1">
    <source>
        <dbReference type="EMBL" id="KAE8975177.1"/>
    </source>
</evidence>
<evidence type="ECO:0000313" key="4">
    <source>
        <dbReference type="Proteomes" id="UP000429607"/>
    </source>
</evidence>
<dbReference type="EMBL" id="QXFU01003463">
    <property type="protein sequence ID" value="KAE8975177.1"/>
    <property type="molecule type" value="Genomic_DNA"/>
</dbReference>
<dbReference type="EMBL" id="QXFV01003514">
    <property type="protein sequence ID" value="KAE8976072.1"/>
    <property type="molecule type" value="Genomic_DNA"/>
</dbReference>
<dbReference type="Proteomes" id="UP000434957">
    <property type="component" value="Unassembled WGS sequence"/>
</dbReference>
<organism evidence="3 5">
    <name type="scientific">Phytophthora rubi</name>
    <dbReference type="NCBI Taxonomy" id="129364"/>
    <lineage>
        <taxon>Eukaryota</taxon>
        <taxon>Sar</taxon>
        <taxon>Stramenopiles</taxon>
        <taxon>Oomycota</taxon>
        <taxon>Peronosporomycetes</taxon>
        <taxon>Peronosporales</taxon>
        <taxon>Peronosporaceae</taxon>
        <taxon>Phytophthora</taxon>
    </lineage>
</organism>
<protein>
    <submittedName>
        <fullName evidence="3">Uncharacterized protein</fullName>
    </submittedName>
</protein>
<evidence type="ECO:0000313" key="2">
    <source>
        <dbReference type="EMBL" id="KAE8976072.1"/>
    </source>
</evidence>
<dbReference type="OrthoDB" id="10389943at2759"/>
<proteinExistence type="predicted"/>
<sequence length="86" mass="9516">MSCKVVVIDSGEDKRKGYGVKHFIDFKGDVVAQYIRPHGTVMVVTYIGTNVDNRQDSNETMNNAADGVVETLYNVEPLTNPPDPDE</sequence>
<reference evidence="3 5" key="1">
    <citation type="submission" date="2018-08" db="EMBL/GenBank/DDBJ databases">
        <title>Genomic investigation of the strawberry pathogen Phytophthora fragariae indicates pathogenicity is determined by transcriptional variation in three key races.</title>
        <authorList>
            <person name="Adams T.M."/>
            <person name="Armitage A.D."/>
            <person name="Sobczyk M.K."/>
            <person name="Bates H.J."/>
            <person name="Dunwell J.M."/>
            <person name="Nellist C.F."/>
            <person name="Harrison R.J."/>
        </authorList>
    </citation>
    <scope>NUCLEOTIDE SEQUENCE [LARGE SCALE GENOMIC DNA]</scope>
    <source>
        <strain evidence="2 4">SCRP249</strain>
        <strain evidence="1 6">SCRP324</strain>
        <strain evidence="3 5">SCRP333</strain>
    </source>
</reference>
<dbReference type="Proteomes" id="UP000429607">
    <property type="component" value="Unassembled WGS sequence"/>
</dbReference>
<name>A0A6A4C9D5_9STRA</name>
<dbReference type="AlphaFoldDB" id="A0A6A4C9D5"/>
<evidence type="ECO:0000313" key="3">
    <source>
        <dbReference type="EMBL" id="KAE9285458.1"/>
    </source>
</evidence>
<keyword evidence="5" id="KW-1185">Reference proteome</keyword>
<evidence type="ECO:0000313" key="5">
    <source>
        <dbReference type="Proteomes" id="UP000434957"/>
    </source>
</evidence>
<comment type="caution">
    <text evidence="3">The sequence shown here is derived from an EMBL/GenBank/DDBJ whole genome shotgun (WGS) entry which is preliminary data.</text>
</comment>
<dbReference type="EMBL" id="QXFT01003474">
    <property type="protein sequence ID" value="KAE9285458.1"/>
    <property type="molecule type" value="Genomic_DNA"/>
</dbReference>
<gene>
    <name evidence="2" type="ORF">PR001_g25521</name>
    <name evidence="1" type="ORF">PR002_g25672</name>
    <name evidence="3" type="ORF">PR003_g26576</name>
</gene>
<evidence type="ECO:0000313" key="6">
    <source>
        <dbReference type="Proteomes" id="UP000435112"/>
    </source>
</evidence>